<name>A0A1J1LIK8_9CYAN</name>
<accession>A0A1J1LIK8</accession>
<keyword evidence="1" id="KW-0304">Gas vesicle</keyword>
<comment type="subcellular location">
    <subcellularLocation>
        <location evidence="2">Gas vesicle</location>
    </subcellularLocation>
</comment>
<dbReference type="GO" id="GO:0031412">
    <property type="term" value="P:gas vesicle organization"/>
    <property type="evidence" value="ECO:0007669"/>
    <property type="project" value="InterPro"/>
</dbReference>
<evidence type="ECO:0000313" key="5">
    <source>
        <dbReference type="Proteomes" id="UP000184315"/>
    </source>
</evidence>
<dbReference type="STRING" id="671072.PL9214291309"/>
<dbReference type="GO" id="GO:0031411">
    <property type="term" value="C:gas vesicle"/>
    <property type="evidence" value="ECO:0007669"/>
    <property type="project" value="UniProtKB-SubCell"/>
</dbReference>
<dbReference type="Pfam" id="PF06386">
    <property type="entry name" value="GvpL_GvpF"/>
    <property type="match status" value="1"/>
</dbReference>
<organism evidence="4 5">
    <name type="scientific">Planktothrix tepida PCC 9214</name>
    <dbReference type="NCBI Taxonomy" id="671072"/>
    <lineage>
        <taxon>Bacteria</taxon>
        <taxon>Bacillati</taxon>
        <taxon>Cyanobacteriota</taxon>
        <taxon>Cyanophyceae</taxon>
        <taxon>Oscillatoriophycideae</taxon>
        <taxon>Oscillatoriales</taxon>
        <taxon>Microcoleaceae</taxon>
        <taxon>Planktothrix</taxon>
    </lineage>
</organism>
<protein>
    <submittedName>
        <fullName evidence="4">Gas vesicle synthesis GvpLGvpF</fullName>
    </submittedName>
</protein>
<evidence type="ECO:0000313" key="4">
    <source>
        <dbReference type="EMBL" id="CUR31716.1"/>
    </source>
</evidence>
<dbReference type="EMBL" id="CZDF01000132">
    <property type="protein sequence ID" value="CUR31716.1"/>
    <property type="molecule type" value="Genomic_DNA"/>
</dbReference>
<gene>
    <name evidence="4" type="ORF">PL9214291309</name>
</gene>
<dbReference type="RefSeq" id="WP_072718514.1">
    <property type="nucleotide sequence ID" value="NZ_LN889782.1"/>
</dbReference>
<reference evidence="5" key="1">
    <citation type="submission" date="2015-10" db="EMBL/GenBank/DDBJ databases">
        <authorList>
            <person name="Regsiter A."/>
            <person name="william w."/>
        </authorList>
    </citation>
    <scope>NUCLEOTIDE SEQUENCE [LARGE SCALE GENOMIC DNA]</scope>
</reference>
<comment type="similarity">
    <text evidence="3">Belongs to the gas vesicle GvpF/GvpL family.</text>
</comment>
<dbReference type="InterPro" id="IPR009430">
    <property type="entry name" value="GvpL/GvpF"/>
</dbReference>
<keyword evidence="5" id="KW-1185">Reference proteome</keyword>
<proteinExistence type="inferred from homology"/>
<dbReference type="AlphaFoldDB" id="A0A1J1LIK8"/>
<dbReference type="PANTHER" id="PTHR36852">
    <property type="entry name" value="PROTEIN GVPL 2"/>
    <property type="match status" value="1"/>
</dbReference>
<sequence length="229" mass="26454">MYIYAFLKTPTSPLKLPQGIKGSLEIISDQGLSALVEPDLQAEDLPDTDEQLMQAVVTHDQITCTIFYQTSLLPVRFGTCFRSKTALLEHLVLYQQNYLHKLDQLEGKAEYCLQGVPLEPPANTLTQTNPTDLPPLRGRDYFLAKKQLHHHQLQHQQQQAQQWQQLVEVLCQTYPETCLADSQPNRERIYILMPQSNESKLQEQLKQWQSQYTHWQLSLGNAVPPYHFL</sequence>
<evidence type="ECO:0000256" key="3">
    <source>
        <dbReference type="ARBA" id="ARBA00035643"/>
    </source>
</evidence>
<dbReference type="PANTHER" id="PTHR36852:SF1">
    <property type="entry name" value="PROTEIN GVPL 2"/>
    <property type="match status" value="1"/>
</dbReference>
<evidence type="ECO:0000256" key="2">
    <source>
        <dbReference type="ARBA" id="ARBA00035108"/>
    </source>
</evidence>
<evidence type="ECO:0000256" key="1">
    <source>
        <dbReference type="ARBA" id="ARBA00022987"/>
    </source>
</evidence>
<dbReference type="OrthoDB" id="561431at2"/>
<dbReference type="Proteomes" id="UP000184315">
    <property type="component" value="Unassembled WGS sequence"/>
</dbReference>